<keyword evidence="7" id="KW-0472">Membrane</keyword>
<evidence type="ECO:0000256" key="9">
    <source>
        <dbReference type="ARBA" id="ARBA00024686"/>
    </source>
</evidence>
<accession>A0AAV9C6M6</accession>
<evidence type="ECO:0000313" key="14">
    <source>
        <dbReference type="Proteomes" id="UP001180020"/>
    </source>
</evidence>
<dbReference type="GO" id="GO:0005886">
    <property type="term" value="C:plasma membrane"/>
    <property type="evidence" value="ECO:0007669"/>
    <property type="project" value="UniProtKB-SubCell"/>
</dbReference>
<comment type="similarity">
    <text evidence="2">Belongs to the fasciclin-like AGP family.</text>
</comment>
<evidence type="ECO:0000313" key="13">
    <source>
        <dbReference type="EMBL" id="KAK1284436.1"/>
    </source>
</evidence>
<sequence>MNPLIPTLLLLLLHHIHFSTSQSPSQPPAPSGPTNVTAILEKAGQYTTLMRLMKSTQVADQINTQLNNSQSNGLTLFAPTDNAFSSLPAGTMNSLTDQQKVALIQFHVLPTFMSVAAFQTASNPLRTQAGNANNGQYPLNVTTDGNRAINVTTGVVNATVSNTVYSDGQLAVYEVDKVLLPLDIFGPASAAPAPAPSGGGKGPKPSSSASGDTSADGSGDASDGGVRDEERFGDGGCFDLVVGEDDLKIGWSVCLSLSFVDY</sequence>
<comment type="function">
    <text evidence="9">May be a cell surface adhesion protein.</text>
</comment>
<proteinExistence type="inferred from homology"/>
<feature type="region of interest" description="Disordered" evidence="10">
    <location>
        <begin position="191"/>
        <end position="232"/>
    </location>
</feature>
<evidence type="ECO:0000256" key="4">
    <source>
        <dbReference type="ARBA" id="ARBA00022622"/>
    </source>
</evidence>
<reference evidence="13" key="1">
    <citation type="journal article" date="2023" name="Nat. Commun.">
        <title>Diploid and tetraploid genomes of Acorus and the evolution of monocots.</title>
        <authorList>
            <person name="Ma L."/>
            <person name="Liu K.W."/>
            <person name="Li Z."/>
            <person name="Hsiao Y.Y."/>
            <person name="Qi Y."/>
            <person name="Fu T."/>
            <person name="Tang G.D."/>
            <person name="Zhang D."/>
            <person name="Sun W.H."/>
            <person name="Liu D.K."/>
            <person name="Li Y."/>
            <person name="Chen G.Z."/>
            <person name="Liu X.D."/>
            <person name="Liao X.Y."/>
            <person name="Jiang Y.T."/>
            <person name="Yu X."/>
            <person name="Hao Y."/>
            <person name="Huang J."/>
            <person name="Zhao X.W."/>
            <person name="Ke S."/>
            <person name="Chen Y.Y."/>
            <person name="Wu W.L."/>
            <person name="Hsu J.L."/>
            <person name="Lin Y.F."/>
            <person name="Huang M.D."/>
            <person name="Li C.Y."/>
            <person name="Huang L."/>
            <person name="Wang Z.W."/>
            <person name="Zhao X."/>
            <person name="Zhong W.Y."/>
            <person name="Peng D.H."/>
            <person name="Ahmad S."/>
            <person name="Lan S."/>
            <person name="Zhang J.S."/>
            <person name="Tsai W.C."/>
            <person name="Van de Peer Y."/>
            <person name="Liu Z.J."/>
        </authorList>
    </citation>
    <scope>NUCLEOTIDE SEQUENCE</scope>
    <source>
        <strain evidence="13">CP</strain>
    </source>
</reference>
<dbReference type="Gene3D" id="2.30.180.10">
    <property type="entry name" value="FAS1 domain"/>
    <property type="match status" value="1"/>
</dbReference>
<dbReference type="AlphaFoldDB" id="A0AAV9C6M6"/>
<name>A0AAV9C6M6_ACOCL</name>
<dbReference type="InterPro" id="IPR036378">
    <property type="entry name" value="FAS1_dom_sf"/>
</dbReference>
<evidence type="ECO:0000256" key="6">
    <source>
        <dbReference type="ARBA" id="ARBA00022974"/>
    </source>
</evidence>
<evidence type="ECO:0000259" key="12">
    <source>
        <dbReference type="PROSITE" id="PS50213"/>
    </source>
</evidence>
<evidence type="ECO:0000256" key="3">
    <source>
        <dbReference type="ARBA" id="ARBA00022475"/>
    </source>
</evidence>
<dbReference type="GO" id="GO:0098552">
    <property type="term" value="C:side of membrane"/>
    <property type="evidence" value="ECO:0007669"/>
    <property type="project" value="UniProtKB-KW"/>
</dbReference>
<evidence type="ECO:0000256" key="1">
    <source>
        <dbReference type="ARBA" id="ARBA00004609"/>
    </source>
</evidence>
<keyword evidence="5 11" id="KW-0732">Signal</keyword>
<keyword evidence="4" id="KW-0336">GPI-anchor</keyword>
<keyword evidence="8" id="KW-0325">Glycoprotein</keyword>
<keyword evidence="14" id="KW-1185">Reference proteome</keyword>
<protein>
    <submittedName>
        <fullName evidence="13">Fasciclin-like arabinogalactan protein 11</fullName>
    </submittedName>
</protein>
<dbReference type="PROSITE" id="PS50213">
    <property type="entry name" value="FAS1"/>
    <property type="match status" value="1"/>
</dbReference>
<dbReference type="PANTHER" id="PTHR32077:SF65">
    <property type="entry name" value="FASCICLIN-LIKE ARABINOGALACTAN PROTEIN 11"/>
    <property type="match status" value="1"/>
</dbReference>
<dbReference type="EMBL" id="JAUJYO010000021">
    <property type="protein sequence ID" value="KAK1284436.1"/>
    <property type="molecule type" value="Genomic_DNA"/>
</dbReference>
<evidence type="ECO:0000256" key="5">
    <source>
        <dbReference type="ARBA" id="ARBA00022729"/>
    </source>
</evidence>
<evidence type="ECO:0000256" key="8">
    <source>
        <dbReference type="ARBA" id="ARBA00023180"/>
    </source>
</evidence>
<dbReference type="PANTHER" id="PTHR32077">
    <property type="entry name" value="FASCICLIN-LIKE ARABINOGALACTAN PROTEIN"/>
    <property type="match status" value="1"/>
</dbReference>
<dbReference type="SMART" id="SM00554">
    <property type="entry name" value="FAS1"/>
    <property type="match status" value="1"/>
</dbReference>
<evidence type="ECO:0000256" key="11">
    <source>
        <dbReference type="SAM" id="SignalP"/>
    </source>
</evidence>
<feature type="chain" id="PRO_5043709609" evidence="11">
    <location>
        <begin position="22"/>
        <end position="262"/>
    </location>
</feature>
<organism evidence="13 14">
    <name type="scientific">Acorus calamus</name>
    <name type="common">Sweet flag</name>
    <dbReference type="NCBI Taxonomy" id="4465"/>
    <lineage>
        <taxon>Eukaryota</taxon>
        <taxon>Viridiplantae</taxon>
        <taxon>Streptophyta</taxon>
        <taxon>Embryophyta</taxon>
        <taxon>Tracheophyta</taxon>
        <taxon>Spermatophyta</taxon>
        <taxon>Magnoliopsida</taxon>
        <taxon>Liliopsida</taxon>
        <taxon>Acoraceae</taxon>
        <taxon>Acorus</taxon>
    </lineage>
</organism>
<dbReference type="FunFam" id="2.30.180.10:FF:000006">
    <property type="entry name" value="Fasciclin-like arabinogalactan protein 11"/>
    <property type="match status" value="1"/>
</dbReference>
<dbReference type="InterPro" id="IPR045003">
    <property type="entry name" value="FLA_A"/>
</dbReference>
<dbReference type="Proteomes" id="UP001180020">
    <property type="component" value="Unassembled WGS sequence"/>
</dbReference>
<dbReference type="SUPFAM" id="SSF82153">
    <property type="entry name" value="FAS1 domain"/>
    <property type="match status" value="1"/>
</dbReference>
<comment type="subcellular location">
    <subcellularLocation>
        <location evidence="1">Cell membrane</location>
        <topology evidence="1">Lipid-anchor</topology>
        <topology evidence="1">GPI-anchor</topology>
    </subcellularLocation>
</comment>
<keyword evidence="4" id="KW-0449">Lipoprotein</keyword>
<evidence type="ECO:0000256" key="2">
    <source>
        <dbReference type="ARBA" id="ARBA00007843"/>
    </source>
</evidence>
<dbReference type="InterPro" id="IPR000782">
    <property type="entry name" value="FAS1_domain"/>
</dbReference>
<comment type="caution">
    <text evidence="13">The sequence shown here is derived from an EMBL/GenBank/DDBJ whole genome shotgun (WGS) entry which is preliminary data.</text>
</comment>
<evidence type="ECO:0000256" key="7">
    <source>
        <dbReference type="ARBA" id="ARBA00023136"/>
    </source>
</evidence>
<keyword evidence="6" id="KW-0654">Proteoglycan</keyword>
<feature type="compositionally biased region" description="Low complexity" evidence="10">
    <location>
        <begin position="203"/>
        <end position="224"/>
    </location>
</feature>
<keyword evidence="3" id="KW-1003">Cell membrane</keyword>
<dbReference type="GO" id="GO:0009834">
    <property type="term" value="P:plant-type secondary cell wall biogenesis"/>
    <property type="evidence" value="ECO:0007669"/>
    <property type="project" value="UniProtKB-ARBA"/>
</dbReference>
<feature type="signal peptide" evidence="11">
    <location>
        <begin position="1"/>
        <end position="21"/>
    </location>
</feature>
<feature type="domain" description="FAS1" evidence="12">
    <location>
        <begin position="33"/>
        <end position="179"/>
    </location>
</feature>
<gene>
    <name evidence="13" type="primary">FLA11</name>
    <name evidence="13" type="ORF">QJS10_CPB21g01221</name>
</gene>
<evidence type="ECO:0000256" key="10">
    <source>
        <dbReference type="SAM" id="MobiDB-lite"/>
    </source>
</evidence>
<reference evidence="13" key="2">
    <citation type="submission" date="2023-06" db="EMBL/GenBank/DDBJ databases">
        <authorList>
            <person name="Ma L."/>
            <person name="Liu K.-W."/>
            <person name="Li Z."/>
            <person name="Hsiao Y.-Y."/>
            <person name="Qi Y."/>
            <person name="Fu T."/>
            <person name="Tang G."/>
            <person name="Zhang D."/>
            <person name="Sun W.-H."/>
            <person name="Liu D.-K."/>
            <person name="Li Y."/>
            <person name="Chen G.-Z."/>
            <person name="Liu X.-D."/>
            <person name="Liao X.-Y."/>
            <person name="Jiang Y.-T."/>
            <person name="Yu X."/>
            <person name="Hao Y."/>
            <person name="Huang J."/>
            <person name="Zhao X.-W."/>
            <person name="Ke S."/>
            <person name="Chen Y.-Y."/>
            <person name="Wu W.-L."/>
            <person name="Hsu J.-L."/>
            <person name="Lin Y.-F."/>
            <person name="Huang M.-D."/>
            <person name="Li C.-Y."/>
            <person name="Huang L."/>
            <person name="Wang Z.-W."/>
            <person name="Zhao X."/>
            <person name="Zhong W.-Y."/>
            <person name="Peng D.-H."/>
            <person name="Ahmad S."/>
            <person name="Lan S."/>
            <person name="Zhang J.-S."/>
            <person name="Tsai W.-C."/>
            <person name="Van De Peer Y."/>
            <person name="Liu Z.-J."/>
        </authorList>
    </citation>
    <scope>NUCLEOTIDE SEQUENCE</scope>
    <source>
        <strain evidence="13">CP</strain>
        <tissue evidence="13">Leaves</tissue>
    </source>
</reference>
<dbReference type="Pfam" id="PF02469">
    <property type="entry name" value="Fasciclin"/>
    <property type="match status" value="1"/>
</dbReference>